<dbReference type="eggNOG" id="COG1345">
    <property type="taxonomic scope" value="Bacteria"/>
</dbReference>
<dbReference type="GO" id="GO:0005576">
    <property type="term" value="C:extracellular region"/>
    <property type="evidence" value="ECO:0007669"/>
    <property type="project" value="UniProtKB-SubCell"/>
</dbReference>
<dbReference type="Pfam" id="PF07195">
    <property type="entry name" value="FliD_C"/>
    <property type="match status" value="1"/>
</dbReference>
<keyword evidence="8" id="KW-0969">Cilium</keyword>
<accession>A0A0P7EK78</accession>
<dbReference type="GO" id="GO:0071973">
    <property type="term" value="P:bacterial-type flagellum-dependent cell motility"/>
    <property type="evidence" value="ECO:0007669"/>
    <property type="project" value="TreeGrafter"/>
</dbReference>
<dbReference type="EMBL" id="VTYF01000002">
    <property type="protein sequence ID" value="NOI08323.1"/>
    <property type="molecule type" value="Genomic_DNA"/>
</dbReference>
<evidence type="ECO:0000313" key="9">
    <source>
        <dbReference type="Proteomes" id="UP000532247"/>
    </source>
</evidence>
<comment type="caution">
    <text evidence="8">The sequence shown here is derived from an EMBL/GenBank/DDBJ whole genome shotgun (WGS) entry which is preliminary data.</text>
</comment>
<dbReference type="Proteomes" id="UP000532247">
    <property type="component" value="Unassembled WGS sequence"/>
</dbReference>
<name>A0A0P7EK78_VIBAL</name>
<comment type="similarity">
    <text evidence="1 5">Belongs to the FliD family.</text>
</comment>
<protein>
    <recommendedName>
        <fullName evidence="5">Flagellar hook-associated protein 2</fullName>
        <shortName evidence="5">HAP2</shortName>
    </recommendedName>
    <alternativeName>
        <fullName evidence="5">Flagellar cap protein</fullName>
    </alternativeName>
</protein>
<dbReference type="OrthoDB" id="9810816at2"/>
<evidence type="ECO:0000256" key="2">
    <source>
        <dbReference type="ARBA" id="ARBA00011255"/>
    </source>
</evidence>
<evidence type="ECO:0000256" key="5">
    <source>
        <dbReference type="RuleBase" id="RU362066"/>
    </source>
</evidence>
<feature type="domain" description="Flagellar hook-associated protein 2 C-terminal" evidence="7">
    <location>
        <begin position="228"/>
        <end position="439"/>
    </location>
</feature>
<comment type="subunit">
    <text evidence="2 5">Homopentamer.</text>
</comment>
<dbReference type="STRING" id="663.BAU10_22560"/>
<dbReference type="RefSeq" id="WP_042521679.1">
    <property type="nucleotide sequence ID" value="NZ_AP023188.1"/>
</dbReference>
<evidence type="ECO:0000256" key="3">
    <source>
        <dbReference type="ARBA" id="ARBA00023054"/>
    </source>
</evidence>
<dbReference type="PANTHER" id="PTHR30288">
    <property type="entry name" value="FLAGELLAR CAP/ASSEMBLY PROTEIN FLID"/>
    <property type="match status" value="1"/>
</dbReference>
<dbReference type="Gene3D" id="3.30.70.2120">
    <property type="match status" value="1"/>
</dbReference>
<gene>
    <name evidence="8" type="primary">fliD</name>
    <name evidence="8" type="ORF">F0254_05500</name>
</gene>
<keyword evidence="8" id="KW-0282">Flagellum</keyword>
<dbReference type="InterPro" id="IPR010810">
    <property type="entry name" value="Flagellin_hook_IN_motif"/>
</dbReference>
<evidence type="ECO:0000259" key="7">
    <source>
        <dbReference type="Pfam" id="PF07195"/>
    </source>
</evidence>
<dbReference type="Pfam" id="PF07196">
    <property type="entry name" value="Flagellin_IN"/>
    <property type="match status" value="1"/>
</dbReference>
<comment type="function">
    <text evidence="5">Required for morphogenesis and for the elongation of the flagellar filament by facilitating polymerization of the flagellin monomers at the tip of growing filament. Forms a capping structure, which prevents flagellin subunits (transported through the central channel of the flagellum) from leaking out without polymerization at the distal end.</text>
</comment>
<evidence type="ECO:0000313" key="8">
    <source>
        <dbReference type="EMBL" id="NOI08323.1"/>
    </source>
</evidence>
<dbReference type="Pfam" id="PF02465">
    <property type="entry name" value="FliD_N"/>
    <property type="match status" value="1"/>
</dbReference>
<keyword evidence="5" id="KW-0964">Secreted</keyword>
<keyword evidence="8" id="KW-0966">Cell projection</keyword>
<dbReference type="GO" id="GO:0009424">
    <property type="term" value="C:bacterial-type flagellum hook"/>
    <property type="evidence" value="ECO:0007669"/>
    <property type="project" value="UniProtKB-UniRule"/>
</dbReference>
<dbReference type="GO" id="GO:0009421">
    <property type="term" value="C:bacterial-type flagellum filament cap"/>
    <property type="evidence" value="ECO:0007669"/>
    <property type="project" value="InterPro"/>
</dbReference>
<dbReference type="InterPro" id="IPR040026">
    <property type="entry name" value="FliD"/>
</dbReference>
<organism evidence="8 9">
    <name type="scientific">Vibrio alginolyticus</name>
    <dbReference type="NCBI Taxonomy" id="663"/>
    <lineage>
        <taxon>Bacteria</taxon>
        <taxon>Pseudomonadati</taxon>
        <taxon>Pseudomonadota</taxon>
        <taxon>Gammaproteobacteria</taxon>
        <taxon>Vibrionales</taxon>
        <taxon>Vibrionaceae</taxon>
        <taxon>Vibrio</taxon>
    </lineage>
</organism>
<evidence type="ECO:0000256" key="4">
    <source>
        <dbReference type="ARBA" id="ARBA00023143"/>
    </source>
</evidence>
<dbReference type="PANTHER" id="PTHR30288:SF0">
    <property type="entry name" value="FLAGELLAR HOOK-ASSOCIATED PROTEIN 2"/>
    <property type="match status" value="1"/>
</dbReference>
<feature type="domain" description="Flagellar hook-associated protein 2 N-terminal" evidence="6">
    <location>
        <begin position="2"/>
        <end position="100"/>
    </location>
</feature>
<comment type="subcellular location">
    <subcellularLocation>
        <location evidence="5">Secreted</location>
    </subcellularLocation>
    <subcellularLocation>
        <location evidence="5">Bacterial flagellum</location>
    </subcellularLocation>
</comment>
<dbReference type="AlphaFoldDB" id="A0A0P7EK78"/>
<keyword evidence="4 5" id="KW-0975">Bacterial flagellum</keyword>
<reference evidence="8 9" key="1">
    <citation type="submission" date="2019-09" db="EMBL/GenBank/DDBJ databases">
        <title>Draft genome sequencing and comparative genomics of hatchery-associated Vibrios.</title>
        <authorList>
            <person name="Kehlet-Delgado H."/>
            <person name="Mueller R.S."/>
        </authorList>
    </citation>
    <scope>NUCLEOTIDE SEQUENCE [LARGE SCALE GENOMIC DNA]</scope>
    <source>
        <strain evidence="8 9">081416A</strain>
    </source>
</reference>
<evidence type="ECO:0000256" key="1">
    <source>
        <dbReference type="ARBA" id="ARBA00009764"/>
    </source>
</evidence>
<evidence type="ECO:0000259" key="6">
    <source>
        <dbReference type="Pfam" id="PF02465"/>
    </source>
</evidence>
<sequence length="448" mass="48787">MSSLDPVKMATQFAQLDTNPFKNRYQAQANVYQSQLSAFNKVESALRDFRTAMKEMNNSTNSIIKNSATLSQEGNFTANADAKALTGNYQIFVEKVATAHQVSTGMPADLEATTEVPTTGSLEFTINGETMTLDLSSVDVNGDGTATISDLASAINNHTDNPGVNATLVRSNGQTHFMLSSTETGVENKINVSATGTGQAWFEDAFTNLKQINAPQDAVMWLGAKDSGLKLTNASNTFEGVIDGVDITVSKPQAAGDSPIGLKIGADSEGTKEQLDKFVETYNALVSTIDQYTQIGGEDQKRGVLASDSTLRSIESQLTGLIRGEHNGMRLSEIGVSLDRNGKMKVDQEKFKEAQQTNSAGLEALFNGDDALLDSLDAMVEPFLKFSSGTFSTRKDAIQSSLDRIKDKQTNLERKYEMSYNRYLKQFTQMNSIMTQMNQTMSMFKAQK</sequence>
<dbReference type="InterPro" id="IPR010809">
    <property type="entry name" value="FliD_C"/>
</dbReference>
<dbReference type="InterPro" id="IPR003481">
    <property type="entry name" value="FliD_N"/>
</dbReference>
<dbReference type="GO" id="GO:0007155">
    <property type="term" value="P:cell adhesion"/>
    <property type="evidence" value="ECO:0007669"/>
    <property type="project" value="InterPro"/>
</dbReference>
<proteinExistence type="inferred from homology"/>
<keyword evidence="3" id="KW-0175">Coiled coil</keyword>